<sequence length="461" mass="51959">MLAVTDKHLGLSTARGNDLSNRDLHLESTLEDLTLYEFEIDVGEPGQELAKEFTNNPLMPGAILKDSGKFVGMISRRRFLEHLSRPYGIELFSRRPLEKLYHFVETELSVFPSNTLVVMAARRSLERSPELLYEPIVVQLNSCDYRLLDVHQLLVAQSQIHELTTKMLHEQTRSHMIQTEKMASLGRMVAGLAHEIKNPINCIWGNMGFLANYSQDLLDLLAVYEGEIDRETEAIVEKKEEVDLDFLKQDLPKILGTVRVAAERLTKMVGGMQNFSHMDETTRKPADLHECLDSTLLILENRLKYEIEVVKQYDELPLVECYSGQLSQVFTNIISNAIDALLDQLEATQAASPENSSWKPRIEIETKIRESSNSQPWVSVCIRDNGPGIPKEIQQRIFQNFFTTKPVGKGTGLGLAISNEIVKEKHGGRLNLKSEPGWGTQFEIVLPVSSSECHSTGRATG</sequence>
<accession>A0A6H1TYV4</accession>
<dbReference type="InterPro" id="IPR036890">
    <property type="entry name" value="HATPase_C_sf"/>
</dbReference>
<evidence type="ECO:0000256" key="3">
    <source>
        <dbReference type="ARBA" id="ARBA00022553"/>
    </source>
</evidence>
<evidence type="ECO:0000259" key="6">
    <source>
        <dbReference type="PROSITE" id="PS50109"/>
    </source>
</evidence>
<dbReference type="SUPFAM" id="SSF55874">
    <property type="entry name" value="ATPase domain of HSP90 chaperone/DNA topoisomerase II/histidine kinase"/>
    <property type="match status" value="1"/>
</dbReference>
<comment type="catalytic activity">
    <reaction evidence="1">
        <text>ATP + protein L-histidine = ADP + protein N-phospho-L-histidine.</text>
        <dbReference type="EC" id="2.7.13.3"/>
    </reaction>
</comment>
<dbReference type="SMART" id="SM00387">
    <property type="entry name" value="HATPase_c"/>
    <property type="match status" value="1"/>
</dbReference>
<reference evidence="7 8" key="1">
    <citation type="submission" date="2020-04" db="EMBL/GenBank/DDBJ databases">
        <authorList>
            <person name="Basu S."/>
            <person name="Maruthanayagam V."/>
            <person name="Chakraborty S."/>
            <person name="Pramanik A."/>
            <person name="Mukherjee J."/>
            <person name="Brink B."/>
        </authorList>
    </citation>
    <scope>NUCLEOTIDE SEQUENCE [LARGE SCALE GENOMIC DNA]</scope>
    <source>
        <strain evidence="7 8">AP17</strain>
    </source>
</reference>
<dbReference type="GO" id="GO:0000155">
    <property type="term" value="F:phosphorelay sensor kinase activity"/>
    <property type="evidence" value="ECO:0007669"/>
    <property type="project" value="InterPro"/>
</dbReference>
<keyword evidence="5" id="KW-0902">Two-component regulatory system</keyword>
<dbReference type="SUPFAM" id="SSF47384">
    <property type="entry name" value="Homodimeric domain of signal transducing histidine kinase"/>
    <property type="match status" value="1"/>
</dbReference>
<dbReference type="KEGG" id="oxy:HCG48_15325"/>
<keyword evidence="4" id="KW-0418">Kinase</keyword>
<organism evidence="7 8">
    <name type="scientific">Oxynema aestuarii AP17</name>
    <dbReference type="NCBI Taxonomy" id="2064643"/>
    <lineage>
        <taxon>Bacteria</taxon>
        <taxon>Bacillati</taxon>
        <taxon>Cyanobacteriota</taxon>
        <taxon>Cyanophyceae</taxon>
        <taxon>Oscillatoriophycideae</taxon>
        <taxon>Oscillatoriales</taxon>
        <taxon>Oscillatoriaceae</taxon>
        <taxon>Oxynema</taxon>
        <taxon>Oxynema aestuarii</taxon>
    </lineage>
</organism>
<dbReference type="Gene3D" id="1.10.287.130">
    <property type="match status" value="1"/>
</dbReference>
<dbReference type="CDD" id="cd00082">
    <property type="entry name" value="HisKA"/>
    <property type="match status" value="1"/>
</dbReference>
<dbReference type="PANTHER" id="PTHR43065:SF48">
    <property type="entry name" value="HISTIDINE KINASE"/>
    <property type="match status" value="1"/>
</dbReference>
<dbReference type="PANTHER" id="PTHR43065">
    <property type="entry name" value="SENSOR HISTIDINE KINASE"/>
    <property type="match status" value="1"/>
</dbReference>
<dbReference type="PROSITE" id="PS50109">
    <property type="entry name" value="HIS_KIN"/>
    <property type="match status" value="1"/>
</dbReference>
<feature type="domain" description="Histidine kinase" evidence="6">
    <location>
        <begin position="191"/>
        <end position="450"/>
    </location>
</feature>
<dbReference type="Gene3D" id="3.30.565.10">
    <property type="entry name" value="Histidine kinase-like ATPase, C-terminal domain"/>
    <property type="match status" value="1"/>
</dbReference>
<evidence type="ECO:0000256" key="2">
    <source>
        <dbReference type="ARBA" id="ARBA00012438"/>
    </source>
</evidence>
<dbReference type="RefSeq" id="WP_168569934.1">
    <property type="nucleotide sequence ID" value="NZ_CP051167.1"/>
</dbReference>
<protein>
    <recommendedName>
        <fullName evidence="2">histidine kinase</fullName>
        <ecNumber evidence="2">2.7.13.3</ecNumber>
    </recommendedName>
</protein>
<dbReference type="InterPro" id="IPR036097">
    <property type="entry name" value="HisK_dim/P_sf"/>
</dbReference>
<dbReference type="Proteomes" id="UP000500857">
    <property type="component" value="Chromosome"/>
</dbReference>
<dbReference type="InterPro" id="IPR003661">
    <property type="entry name" value="HisK_dim/P_dom"/>
</dbReference>
<keyword evidence="3" id="KW-0597">Phosphoprotein</keyword>
<dbReference type="Pfam" id="PF02518">
    <property type="entry name" value="HATPase_c"/>
    <property type="match status" value="1"/>
</dbReference>
<dbReference type="GO" id="GO:0005524">
    <property type="term" value="F:ATP binding"/>
    <property type="evidence" value="ECO:0007669"/>
    <property type="project" value="UniProtKB-KW"/>
</dbReference>
<dbReference type="InterPro" id="IPR005467">
    <property type="entry name" value="His_kinase_dom"/>
</dbReference>
<evidence type="ECO:0000256" key="4">
    <source>
        <dbReference type="ARBA" id="ARBA00022777"/>
    </source>
</evidence>
<evidence type="ECO:0000256" key="1">
    <source>
        <dbReference type="ARBA" id="ARBA00000085"/>
    </source>
</evidence>
<keyword evidence="8" id="KW-1185">Reference proteome</keyword>
<keyword evidence="4" id="KW-0808">Transferase</keyword>
<dbReference type="InterPro" id="IPR004358">
    <property type="entry name" value="Sig_transdc_His_kin-like_C"/>
</dbReference>
<evidence type="ECO:0000313" key="8">
    <source>
        <dbReference type="Proteomes" id="UP000500857"/>
    </source>
</evidence>
<dbReference type="PRINTS" id="PR00344">
    <property type="entry name" value="BCTRLSENSOR"/>
</dbReference>
<keyword evidence="7" id="KW-0547">Nucleotide-binding</keyword>
<keyword evidence="7" id="KW-0067">ATP-binding</keyword>
<name>A0A6H1TYV4_9CYAN</name>
<dbReference type="EMBL" id="CP051167">
    <property type="protein sequence ID" value="QIZ71782.1"/>
    <property type="molecule type" value="Genomic_DNA"/>
</dbReference>
<evidence type="ECO:0000313" key="7">
    <source>
        <dbReference type="EMBL" id="QIZ71782.1"/>
    </source>
</evidence>
<evidence type="ECO:0000256" key="5">
    <source>
        <dbReference type="ARBA" id="ARBA00023012"/>
    </source>
</evidence>
<dbReference type="EC" id="2.7.13.3" evidence="2"/>
<dbReference type="AlphaFoldDB" id="A0A6H1TYV4"/>
<dbReference type="InterPro" id="IPR003594">
    <property type="entry name" value="HATPase_dom"/>
</dbReference>
<gene>
    <name evidence="7" type="ORF">HCG48_15325</name>
</gene>
<proteinExistence type="predicted"/>